<gene>
    <name evidence="1" type="ORF">Q0590_17580</name>
</gene>
<dbReference type="EMBL" id="JAUKPO010000010">
    <property type="protein sequence ID" value="MDO1448089.1"/>
    <property type="molecule type" value="Genomic_DNA"/>
</dbReference>
<accession>A0ABT8R9R4</accession>
<reference evidence="1" key="1">
    <citation type="submission" date="2023-07" db="EMBL/GenBank/DDBJ databases">
        <title>The genome sequence of Rhodocytophaga aerolata KACC 12507.</title>
        <authorList>
            <person name="Zhang X."/>
        </authorList>
    </citation>
    <scope>NUCLEOTIDE SEQUENCE</scope>
    <source>
        <strain evidence="1">KACC 12507</strain>
    </source>
</reference>
<protein>
    <submittedName>
        <fullName evidence="1">Uncharacterized protein</fullName>
    </submittedName>
</protein>
<proteinExistence type="predicted"/>
<organism evidence="1 2">
    <name type="scientific">Rhodocytophaga aerolata</name>
    <dbReference type="NCBI Taxonomy" id="455078"/>
    <lineage>
        <taxon>Bacteria</taxon>
        <taxon>Pseudomonadati</taxon>
        <taxon>Bacteroidota</taxon>
        <taxon>Cytophagia</taxon>
        <taxon>Cytophagales</taxon>
        <taxon>Rhodocytophagaceae</taxon>
        <taxon>Rhodocytophaga</taxon>
    </lineage>
</organism>
<name>A0ABT8R9R4_9BACT</name>
<sequence>MLRRLVSLLFLPAFILLIFPAEKEALPATADAVKTATVISGTLSARSEAKSHFSSLLYLLQPEAVVFQAGIFHFSNPESTGLLLLIFLLFCRLLKTAQLIFPVHSVHVRNLFYTLILINAP</sequence>
<comment type="caution">
    <text evidence="1">The sequence shown here is derived from an EMBL/GenBank/DDBJ whole genome shotgun (WGS) entry which is preliminary data.</text>
</comment>
<evidence type="ECO:0000313" key="1">
    <source>
        <dbReference type="EMBL" id="MDO1448089.1"/>
    </source>
</evidence>
<evidence type="ECO:0000313" key="2">
    <source>
        <dbReference type="Proteomes" id="UP001168528"/>
    </source>
</evidence>
<dbReference type="Proteomes" id="UP001168528">
    <property type="component" value="Unassembled WGS sequence"/>
</dbReference>
<dbReference type="RefSeq" id="WP_302038894.1">
    <property type="nucleotide sequence ID" value="NZ_JAUKPO010000010.1"/>
</dbReference>
<keyword evidence="2" id="KW-1185">Reference proteome</keyword>